<accession>A0A6N3AUE2</accession>
<name>A0A6N3AUE2_ENTAG</name>
<dbReference type="InterPro" id="IPR037873">
    <property type="entry name" value="BamE-like"/>
</dbReference>
<dbReference type="EMBL" id="CACRUS010000003">
    <property type="protein sequence ID" value="VYT91312.1"/>
    <property type="molecule type" value="Genomic_DNA"/>
</dbReference>
<feature type="domain" description="Outer membrane protein assembly factor BamE" evidence="4">
    <location>
        <begin position="36"/>
        <end position="99"/>
    </location>
</feature>
<dbReference type="AlphaFoldDB" id="A0A6N3AUE2"/>
<evidence type="ECO:0000259" key="4">
    <source>
        <dbReference type="Pfam" id="PF04355"/>
    </source>
</evidence>
<evidence type="ECO:0000313" key="5">
    <source>
        <dbReference type="EMBL" id="VYT91312.1"/>
    </source>
</evidence>
<dbReference type="GO" id="GO:0019867">
    <property type="term" value="C:outer membrane"/>
    <property type="evidence" value="ECO:0007669"/>
    <property type="project" value="InterPro"/>
</dbReference>
<organism evidence="5">
    <name type="scientific">Enterobacter agglomerans</name>
    <name type="common">Erwinia herbicola</name>
    <name type="synonym">Pantoea agglomerans</name>
    <dbReference type="NCBI Taxonomy" id="549"/>
    <lineage>
        <taxon>Bacteria</taxon>
        <taxon>Pseudomonadati</taxon>
        <taxon>Pseudomonadota</taxon>
        <taxon>Gammaproteobacteria</taxon>
        <taxon>Enterobacterales</taxon>
        <taxon>Erwiniaceae</taxon>
        <taxon>Pantoea</taxon>
        <taxon>Pantoea agglomerans group</taxon>
    </lineage>
</organism>
<sequence>MKKYLCAALLGVSALTITACAPTVQKIDYNQKSMLLSLGMSKNDVMQVMGTPRRTDVNQERERWIYWNKAVYGYTVVDNEQLATDRLTVTFVNGKVTKWGQQTLTDDILESSQKTAQAYAEAAQGAKK</sequence>
<dbReference type="InterPro" id="IPR007450">
    <property type="entry name" value="BamE_dom"/>
</dbReference>
<keyword evidence="1 3" id="KW-0732">Signal</keyword>
<dbReference type="Gene3D" id="3.30.1450.10">
    <property type="match status" value="1"/>
</dbReference>
<feature type="signal peptide" evidence="3">
    <location>
        <begin position="1"/>
        <end position="21"/>
    </location>
</feature>
<keyword evidence="2" id="KW-0472">Membrane</keyword>
<proteinExistence type="predicted"/>
<feature type="chain" id="PRO_5026948145" evidence="3">
    <location>
        <begin position="22"/>
        <end position="128"/>
    </location>
</feature>
<gene>
    <name evidence="5" type="primary">bamE_1</name>
    <name evidence="5" type="ORF">PALFYP105_02815</name>
</gene>
<protein>
    <submittedName>
        <fullName evidence="5">Outer membrane protein assembly factor BamE</fullName>
    </submittedName>
</protein>
<reference evidence="5" key="1">
    <citation type="submission" date="2019-11" db="EMBL/GenBank/DDBJ databases">
        <authorList>
            <person name="Feng L."/>
        </authorList>
    </citation>
    <scope>NUCLEOTIDE SEQUENCE</scope>
    <source>
        <strain evidence="5">PagglomeransLFYP105</strain>
    </source>
</reference>
<evidence type="ECO:0000256" key="3">
    <source>
        <dbReference type="SAM" id="SignalP"/>
    </source>
</evidence>
<evidence type="ECO:0000256" key="2">
    <source>
        <dbReference type="ARBA" id="ARBA00023136"/>
    </source>
</evidence>
<dbReference type="PROSITE" id="PS51257">
    <property type="entry name" value="PROKAR_LIPOPROTEIN"/>
    <property type="match status" value="1"/>
</dbReference>
<evidence type="ECO:0000256" key="1">
    <source>
        <dbReference type="ARBA" id="ARBA00022729"/>
    </source>
</evidence>
<dbReference type="Pfam" id="PF04355">
    <property type="entry name" value="BamE"/>
    <property type="match status" value="1"/>
</dbReference>